<dbReference type="SUPFAM" id="SSF47413">
    <property type="entry name" value="lambda repressor-like DNA-binding domains"/>
    <property type="match status" value="1"/>
</dbReference>
<keyword evidence="2" id="KW-0238">DNA-binding</keyword>
<evidence type="ECO:0000256" key="2">
    <source>
        <dbReference type="ARBA" id="ARBA00023125"/>
    </source>
</evidence>
<dbReference type="Gene3D" id="1.10.260.40">
    <property type="entry name" value="lambda repressor-like DNA-binding domains"/>
    <property type="match status" value="1"/>
</dbReference>
<evidence type="ECO:0000313" key="6">
    <source>
        <dbReference type="Proteomes" id="UP000571183"/>
    </source>
</evidence>
<dbReference type="AlphaFoldDB" id="A0A840DND4"/>
<dbReference type="Pfam" id="PF13560">
    <property type="entry name" value="HTH_31"/>
    <property type="match status" value="1"/>
</dbReference>
<evidence type="ECO:0000256" key="3">
    <source>
        <dbReference type="ARBA" id="ARBA00023163"/>
    </source>
</evidence>
<dbReference type="SMART" id="SM00530">
    <property type="entry name" value="HTH_XRE"/>
    <property type="match status" value="1"/>
</dbReference>
<keyword evidence="6" id="KW-1185">Reference proteome</keyword>
<keyword evidence="3" id="KW-0804">Transcription</keyword>
<sequence length="106" mass="11503">MTSAVPPTVPLGKKLKEIRLRLGISQNDAAYLAHIDVSNFGKIERGEANPSLTTLTRIATALDTTVAELTSEITGDNVPDTDRTLTARDFIAARKAGQSRPQSRWL</sequence>
<protein>
    <submittedName>
        <fullName evidence="5">Transcriptional regulator with XRE-family HTH domain</fullName>
    </submittedName>
</protein>
<organism evidence="5 6">
    <name type="scientific">Canibacter oris</name>
    <dbReference type="NCBI Taxonomy" id="1365628"/>
    <lineage>
        <taxon>Bacteria</taxon>
        <taxon>Bacillati</taxon>
        <taxon>Actinomycetota</taxon>
        <taxon>Actinomycetes</taxon>
        <taxon>Micrococcales</taxon>
        <taxon>Microbacteriaceae</taxon>
        <taxon>Canibacter</taxon>
    </lineage>
</organism>
<name>A0A840DND4_9MICO</name>
<dbReference type="Proteomes" id="UP000571183">
    <property type="component" value="Unassembled WGS sequence"/>
</dbReference>
<dbReference type="PANTHER" id="PTHR46797:SF23">
    <property type="entry name" value="HTH-TYPE TRANSCRIPTIONAL REGULATOR SUTR"/>
    <property type="match status" value="1"/>
</dbReference>
<reference evidence="5" key="1">
    <citation type="submission" date="2020-08" db="EMBL/GenBank/DDBJ databases">
        <title>Sequencing the genomes of 1000 actinobacteria strains.</title>
        <authorList>
            <person name="Klenk H.-P."/>
        </authorList>
    </citation>
    <scope>NUCLEOTIDE SEQUENCE [LARGE SCALE GENOMIC DNA]</scope>
    <source>
        <strain evidence="5">DSM 27064</strain>
    </source>
</reference>
<dbReference type="CDD" id="cd00093">
    <property type="entry name" value="HTH_XRE"/>
    <property type="match status" value="1"/>
</dbReference>
<feature type="domain" description="HTH cro/C1-type" evidence="4">
    <location>
        <begin position="15"/>
        <end position="69"/>
    </location>
</feature>
<comment type="caution">
    <text evidence="5">The sequence shown here is derived from an EMBL/GenBank/DDBJ whole genome shotgun (WGS) entry which is preliminary data.</text>
</comment>
<accession>A0A840DND4</accession>
<dbReference type="InterPro" id="IPR050807">
    <property type="entry name" value="TransReg_Diox_bact_type"/>
</dbReference>
<dbReference type="PROSITE" id="PS50943">
    <property type="entry name" value="HTH_CROC1"/>
    <property type="match status" value="1"/>
</dbReference>
<keyword evidence="1" id="KW-0805">Transcription regulation</keyword>
<dbReference type="GO" id="GO:0005829">
    <property type="term" value="C:cytosol"/>
    <property type="evidence" value="ECO:0007669"/>
    <property type="project" value="TreeGrafter"/>
</dbReference>
<dbReference type="GO" id="GO:0003677">
    <property type="term" value="F:DNA binding"/>
    <property type="evidence" value="ECO:0007669"/>
    <property type="project" value="UniProtKB-KW"/>
</dbReference>
<dbReference type="InterPro" id="IPR001387">
    <property type="entry name" value="Cro/C1-type_HTH"/>
</dbReference>
<dbReference type="GO" id="GO:0003700">
    <property type="term" value="F:DNA-binding transcription factor activity"/>
    <property type="evidence" value="ECO:0007669"/>
    <property type="project" value="TreeGrafter"/>
</dbReference>
<dbReference type="EMBL" id="JACIFD010000003">
    <property type="protein sequence ID" value="MBB4071049.1"/>
    <property type="molecule type" value="Genomic_DNA"/>
</dbReference>
<proteinExistence type="predicted"/>
<evidence type="ECO:0000256" key="1">
    <source>
        <dbReference type="ARBA" id="ARBA00023015"/>
    </source>
</evidence>
<dbReference type="InterPro" id="IPR010982">
    <property type="entry name" value="Lambda_DNA-bd_dom_sf"/>
</dbReference>
<gene>
    <name evidence="5" type="ORF">F5897_000337</name>
</gene>
<evidence type="ECO:0000313" key="5">
    <source>
        <dbReference type="EMBL" id="MBB4071049.1"/>
    </source>
</evidence>
<dbReference type="PANTHER" id="PTHR46797">
    <property type="entry name" value="HTH-TYPE TRANSCRIPTIONAL REGULATOR"/>
    <property type="match status" value="1"/>
</dbReference>
<dbReference type="RefSeq" id="WP_124824956.1">
    <property type="nucleotide sequence ID" value="NZ_JACIFD010000003.1"/>
</dbReference>
<evidence type="ECO:0000259" key="4">
    <source>
        <dbReference type="PROSITE" id="PS50943"/>
    </source>
</evidence>